<feature type="domain" description="Peptidase M28" evidence="3">
    <location>
        <begin position="180"/>
        <end position="372"/>
    </location>
</feature>
<feature type="transmembrane region" description="Helical" evidence="2">
    <location>
        <begin position="53"/>
        <end position="73"/>
    </location>
</feature>
<feature type="region of interest" description="Disordered" evidence="1">
    <location>
        <begin position="1"/>
        <end position="44"/>
    </location>
</feature>
<keyword evidence="2" id="KW-1133">Transmembrane helix</keyword>
<reference evidence="4 5" key="1">
    <citation type="submission" date="2019-11" db="EMBL/GenBank/DDBJ databases">
        <title>Whole-genome sequence of a the green, strictly anaerobic photosynthetic bacterium Heliobacillus mobilis DSM 6151.</title>
        <authorList>
            <person name="Kyndt J.A."/>
            <person name="Meyer T.E."/>
        </authorList>
    </citation>
    <scope>NUCLEOTIDE SEQUENCE [LARGE SCALE GENOMIC DNA]</scope>
    <source>
        <strain evidence="4 5">DSM 6151</strain>
    </source>
</reference>
<dbReference type="Pfam" id="PF04389">
    <property type="entry name" value="Peptidase_M28"/>
    <property type="match status" value="1"/>
</dbReference>
<dbReference type="SUPFAM" id="SSF53187">
    <property type="entry name" value="Zn-dependent exopeptidases"/>
    <property type="match status" value="1"/>
</dbReference>
<evidence type="ECO:0000313" key="5">
    <source>
        <dbReference type="Proteomes" id="UP000430670"/>
    </source>
</evidence>
<name>A0A6I3SB66_HELMO</name>
<evidence type="ECO:0000259" key="3">
    <source>
        <dbReference type="Pfam" id="PF04389"/>
    </source>
</evidence>
<organism evidence="4 5">
    <name type="scientific">Heliobacterium mobile</name>
    <name type="common">Heliobacillus mobilis</name>
    <dbReference type="NCBI Taxonomy" id="28064"/>
    <lineage>
        <taxon>Bacteria</taxon>
        <taxon>Bacillati</taxon>
        <taxon>Bacillota</taxon>
        <taxon>Clostridia</taxon>
        <taxon>Eubacteriales</taxon>
        <taxon>Heliobacteriaceae</taxon>
        <taxon>Heliobacterium</taxon>
    </lineage>
</organism>
<dbReference type="OrthoDB" id="233977at2"/>
<keyword evidence="2" id="KW-0472">Membrane</keyword>
<accession>A0A6I3SB66</accession>
<dbReference type="AlphaFoldDB" id="A0A6I3SB66"/>
<dbReference type="Proteomes" id="UP000430670">
    <property type="component" value="Unassembled WGS sequence"/>
</dbReference>
<dbReference type="InterPro" id="IPR045175">
    <property type="entry name" value="M28_fam"/>
</dbReference>
<keyword evidence="2" id="KW-0812">Transmembrane</keyword>
<dbReference type="PANTHER" id="PTHR12147:SF26">
    <property type="entry name" value="PEPTIDASE M28 DOMAIN-CONTAINING PROTEIN"/>
    <property type="match status" value="1"/>
</dbReference>
<dbReference type="EMBL" id="WNKU01000001">
    <property type="protein sequence ID" value="MTV47548.1"/>
    <property type="molecule type" value="Genomic_DNA"/>
</dbReference>
<dbReference type="InterPro" id="IPR007484">
    <property type="entry name" value="Peptidase_M28"/>
</dbReference>
<keyword evidence="5" id="KW-1185">Reference proteome</keyword>
<evidence type="ECO:0000256" key="2">
    <source>
        <dbReference type="SAM" id="Phobius"/>
    </source>
</evidence>
<dbReference type="PANTHER" id="PTHR12147">
    <property type="entry name" value="METALLOPEPTIDASE M28 FAMILY MEMBER"/>
    <property type="match status" value="1"/>
</dbReference>
<evidence type="ECO:0000256" key="1">
    <source>
        <dbReference type="SAM" id="MobiDB-lite"/>
    </source>
</evidence>
<dbReference type="Gene3D" id="3.40.630.10">
    <property type="entry name" value="Zn peptidases"/>
    <property type="match status" value="1"/>
</dbReference>
<sequence>MATGRKGPNPWGEEPPLGSKSEQNIRDKASGTASRENKEREPRANVPLNRRRFFYGGAAVLSGLASLFGAYWLNKQKGPTAPPVITDLPDLPDRRLDLTRMRSNISILAQKDWEGRLAGSPGQTKAGEYMARLWSSWGLKPKGDGETFFQSFPVPSFSLSPVNGRMHLVAGENKGNLADNLIGMIPGRDPALRHEVVALSAHYDHLGKWDNQVYPGANDNASGVAVLLEIAKAAIQSPTRRSLAFFLFSGEEGGLIGSKYYVEHPSIPLESLIGLVNLDTVANGDKSDFIYWSSGNLPWREVMEEAARATNIRLQPQDRGMHNSDHFPFAEKGVPAISVLSGTWLEGNHTPGDTLSIINTEKLQKIAEWSWRFVYTLAESAGK</sequence>
<protein>
    <submittedName>
        <fullName evidence="4">M28 family peptidase</fullName>
    </submittedName>
</protein>
<dbReference type="GO" id="GO:0008235">
    <property type="term" value="F:metalloexopeptidase activity"/>
    <property type="evidence" value="ECO:0007669"/>
    <property type="project" value="InterPro"/>
</dbReference>
<feature type="compositionally biased region" description="Basic and acidic residues" evidence="1">
    <location>
        <begin position="23"/>
        <end position="43"/>
    </location>
</feature>
<proteinExistence type="predicted"/>
<evidence type="ECO:0000313" key="4">
    <source>
        <dbReference type="EMBL" id="MTV47548.1"/>
    </source>
</evidence>
<dbReference type="GO" id="GO:0006508">
    <property type="term" value="P:proteolysis"/>
    <property type="evidence" value="ECO:0007669"/>
    <property type="project" value="InterPro"/>
</dbReference>
<gene>
    <name evidence="4" type="ORF">GJ688_00965</name>
</gene>
<comment type="caution">
    <text evidence="4">The sequence shown here is derived from an EMBL/GenBank/DDBJ whole genome shotgun (WGS) entry which is preliminary data.</text>
</comment>